<dbReference type="Pfam" id="PF09371">
    <property type="entry name" value="Tex_N"/>
    <property type="match status" value="1"/>
</dbReference>
<dbReference type="GO" id="GO:0006139">
    <property type="term" value="P:nucleobase-containing compound metabolic process"/>
    <property type="evidence" value="ECO:0007669"/>
    <property type="project" value="InterPro"/>
</dbReference>
<dbReference type="PANTHER" id="PTHR10724">
    <property type="entry name" value="30S RIBOSOMAL PROTEIN S1"/>
    <property type="match status" value="1"/>
</dbReference>
<dbReference type="Gene3D" id="3.30.420.140">
    <property type="entry name" value="YqgF/RNase H-like domain"/>
    <property type="match status" value="1"/>
</dbReference>
<dbReference type="SMART" id="SM00316">
    <property type="entry name" value="S1"/>
    <property type="match status" value="1"/>
</dbReference>
<evidence type="ECO:0000313" key="3">
    <source>
        <dbReference type="Proteomes" id="UP000245657"/>
    </source>
</evidence>
<dbReference type="Pfam" id="PF22706">
    <property type="entry name" value="Tex_central_region"/>
    <property type="match status" value="1"/>
</dbReference>
<dbReference type="GO" id="GO:0003735">
    <property type="term" value="F:structural constituent of ribosome"/>
    <property type="evidence" value="ECO:0007669"/>
    <property type="project" value="TreeGrafter"/>
</dbReference>
<dbReference type="InterPro" id="IPR050437">
    <property type="entry name" value="Ribos_protein_bS1-like"/>
</dbReference>
<dbReference type="GO" id="GO:0005737">
    <property type="term" value="C:cytoplasm"/>
    <property type="evidence" value="ECO:0007669"/>
    <property type="project" value="UniProtKB-ARBA"/>
</dbReference>
<dbReference type="Pfam" id="PF00575">
    <property type="entry name" value="S1"/>
    <property type="match status" value="1"/>
</dbReference>
<dbReference type="PROSITE" id="PS50126">
    <property type="entry name" value="S1"/>
    <property type="match status" value="1"/>
</dbReference>
<proteinExistence type="predicted"/>
<dbReference type="Pfam" id="PF17674">
    <property type="entry name" value="HHH_9"/>
    <property type="match status" value="1"/>
</dbReference>
<feature type="domain" description="S1 motif" evidence="1">
    <location>
        <begin position="652"/>
        <end position="721"/>
    </location>
</feature>
<dbReference type="SMART" id="SM00732">
    <property type="entry name" value="YqgFc"/>
    <property type="match status" value="1"/>
</dbReference>
<dbReference type="Proteomes" id="UP000245657">
    <property type="component" value="Unassembled WGS sequence"/>
</dbReference>
<dbReference type="GO" id="GO:0006412">
    <property type="term" value="P:translation"/>
    <property type="evidence" value="ECO:0007669"/>
    <property type="project" value="TreeGrafter"/>
</dbReference>
<dbReference type="InterPro" id="IPR012337">
    <property type="entry name" value="RNaseH-like_sf"/>
</dbReference>
<dbReference type="InterPro" id="IPR055179">
    <property type="entry name" value="Tex-like_central_region"/>
</dbReference>
<keyword evidence="3" id="KW-1185">Reference proteome</keyword>
<dbReference type="SUPFAM" id="SSF158832">
    <property type="entry name" value="Tex N-terminal region-like"/>
    <property type="match status" value="1"/>
</dbReference>
<dbReference type="InterPro" id="IPR037027">
    <property type="entry name" value="YqgF/RNaseH-like_dom_sf"/>
</dbReference>
<protein>
    <submittedName>
        <fullName evidence="2">RNA-binding transcriptional accessory protein</fullName>
    </submittedName>
</protein>
<comment type="caution">
    <text evidence="2">The sequence shown here is derived from an EMBL/GenBank/DDBJ whole genome shotgun (WGS) entry which is preliminary data.</text>
</comment>
<evidence type="ECO:0000313" key="2">
    <source>
        <dbReference type="EMBL" id="PWR70200.1"/>
    </source>
</evidence>
<name>A0A2V2MV80_9EURY</name>
<dbReference type="Gene3D" id="2.40.50.140">
    <property type="entry name" value="Nucleic acid-binding proteins"/>
    <property type="match status" value="1"/>
</dbReference>
<dbReference type="InterPro" id="IPR044146">
    <property type="entry name" value="S1_Tex"/>
</dbReference>
<dbReference type="InterPro" id="IPR018974">
    <property type="entry name" value="Tex-like_N"/>
</dbReference>
<dbReference type="Gene3D" id="1.10.10.650">
    <property type="entry name" value="RuvA domain 2-like"/>
    <property type="match status" value="1"/>
</dbReference>
<dbReference type="InterPro" id="IPR012340">
    <property type="entry name" value="NA-bd_OB-fold"/>
</dbReference>
<dbReference type="FunFam" id="1.10.150.310:FF:000001">
    <property type="entry name" value="RNA-binding transcriptional accessory protein"/>
    <property type="match status" value="1"/>
</dbReference>
<sequence>MGEVGEISQSVHHTWRIHELVGAALGIPVRQAAACIDLLDSGATVPFIARYRKEATGSLDDGMIFSLATHLERIRKLEERRDVILTKISELGRLTPDLKQNILEAGTLAELEDLYLPYKPRRKTRADRAREQGLQPLADLLLTQDARIDPLTEASRFINPDLEVLTAQAALAGAEDIIAGDVSEDPLVRQNVREVFKKSSRLDVSAARGTGGDAGKWREYVGTSESASSIPSHRVLAIFRGEEEGLLSAKIGPDPKTGISLIADQYLSGSGPAVECVMDALTDGYHRLLAPSLERELRNELKERADEEAARVFASNLRALIRSPPLGSKRVLAIDPGFRTGCKVIVLNAEGLPLETATIFPHDPRPDPSGSAHTIRDLVNRHQVQVIAVGDGTAGRETWQFIRNLGLSEEISVVSVYEQGASIYSASELGRMELPDMDVTMRGAVSIGRRLLDPLAEMVKIEPCSIGVGQYQHDIDPDMLKARLEEIVKSVVNEVGVDLNSASPSLLSYVSGLNPRLAQEIVRHREKNGPFTSREEIKLVKGIGEKTFEQAAGFLRIRDGINPLDNTGVHPERYPLVADMAARINAKPGDLIGNESLVRQIDLESFVSDTCGIPTLHDICEELIRPGRDPRGVFEPPVYADQVTTFEDLKEGMMLDGVITNVTKFGAFVNIGLSESGLVHISELADQYVQDPADVVTIRQRVRVKVIGIDSQRRRISLSIKQAGSG</sequence>
<dbReference type="OrthoDB" id="60224at2157"/>
<dbReference type="InterPro" id="IPR023319">
    <property type="entry name" value="Tex-like_HTH_dom_sf"/>
</dbReference>
<dbReference type="InterPro" id="IPR032639">
    <property type="entry name" value="Tex_YqgF"/>
</dbReference>
<dbReference type="Gene3D" id="1.10.3500.10">
    <property type="entry name" value="Tex N-terminal region-like"/>
    <property type="match status" value="1"/>
</dbReference>
<dbReference type="FunFam" id="1.10.10.650:FF:000001">
    <property type="entry name" value="S1 RNA-binding domain 1"/>
    <property type="match status" value="1"/>
</dbReference>
<dbReference type="GO" id="GO:0003729">
    <property type="term" value="F:mRNA binding"/>
    <property type="evidence" value="ECO:0007669"/>
    <property type="project" value="TreeGrafter"/>
</dbReference>
<dbReference type="EMBL" id="QGMY01000016">
    <property type="protein sequence ID" value="PWR70200.1"/>
    <property type="molecule type" value="Genomic_DNA"/>
</dbReference>
<dbReference type="RefSeq" id="WP_109969961.1">
    <property type="nucleotide sequence ID" value="NZ_QGMY01000016.1"/>
</dbReference>
<accession>A0A2V2MV80</accession>
<dbReference type="CDD" id="cd05685">
    <property type="entry name" value="S1_Tex"/>
    <property type="match status" value="1"/>
</dbReference>
<evidence type="ECO:0000259" key="1">
    <source>
        <dbReference type="PROSITE" id="PS50126"/>
    </source>
</evidence>
<dbReference type="InterPro" id="IPR010994">
    <property type="entry name" value="RuvA_2-like"/>
</dbReference>
<organism evidence="2 3">
    <name type="scientific">Methanospirillum lacunae</name>
    <dbReference type="NCBI Taxonomy" id="668570"/>
    <lineage>
        <taxon>Archaea</taxon>
        <taxon>Methanobacteriati</taxon>
        <taxon>Methanobacteriota</taxon>
        <taxon>Stenosarchaea group</taxon>
        <taxon>Methanomicrobia</taxon>
        <taxon>Methanomicrobiales</taxon>
        <taxon>Methanospirillaceae</taxon>
        <taxon>Methanospirillum</taxon>
    </lineage>
</organism>
<dbReference type="PANTHER" id="PTHR10724:SF10">
    <property type="entry name" value="S1 RNA-BINDING DOMAIN-CONTAINING PROTEIN 1"/>
    <property type="match status" value="1"/>
</dbReference>
<gene>
    <name evidence="2" type="ORF">DK846_15725</name>
</gene>
<dbReference type="InterPro" id="IPR003029">
    <property type="entry name" value="S1_domain"/>
</dbReference>
<dbReference type="SUPFAM" id="SSF53098">
    <property type="entry name" value="Ribonuclease H-like"/>
    <property type="match status" value="1"/>
</dbReference>
<dbReference type="SUPFAM" id="SSF47781">
    <property type="entry name" value="RuvA domain 2-like"/>
    <property type="match status" value="2"/>
</dbReference>
<dbReference type="FunFam" id="3.30.420.140:FF:000001">
    <property type="entry name" value="RNA-binding transcriptional accessory protein"/>
    <property type="match status" value="1"/>
</dbReference>
<dbReference type="AlphaFoldDB" id="A0A2V2MV80"/>
<reference evidence="2 3" key="1">
    <citation type="submission" date="2018-05" db="EMBL/GenBank/DDBJ databases">
        <title>Draft genome of Methanospirillum lacunae Ki8-1.</title>
        <authorList>
            <person name="Dueholm M.S."/>
            <person name="Nielsen P.H."/>
            <person name="Bakmann L.F."/>
            <person name="Otzen D.E."/>
        </authorList>
    </citation>
    <scope>NUCLEOTIDE SEQUENCE [LARGE SCALE GENOMIC DNA]</scope>
    <source>
        <strain evidence="2 3">Ki8-1</strain>
    </source>
</reference>
<dbReference type="InterPro" id="IPR041692">
    <property type="entry name" value="HHH_9"/>
</dbReference>
<dbReference type="InterPro" id="IPR006641">
    <property type="entry name" value="YqgF/RNaseH-like_dom"/>
</dbReference>
<dbReference type="InterPro" id="IPR023323">
    <property type="entry name" value="Tex-like_dom_sf"/>
</dbReference>
<dbReference type="Pfam" id="PF12836">
    <property type="entry name" value="HHH_3"/>
    <property type="match status" value="1"/>
</dbReference>
<dbReference type="FunFam" id="2.40.50.140:FF:000051">
    <property type="entry name" value="RNA-binding transcriptional accessory protein"/>
    <property type="match status" value="1"/>
</dbReference>
<dbReference type="Pfam" id="PF16921">
    <property type="entry name" value="Tex_YqgF"/>
    <property type="match status" value="1"/>
</dbReference>
<dbReference type="SUPFAM" id="SSF50249">
    <property type="entry name" value="Nucleic acid-binding proteins"/>
    <property type="match status" value="1"/>
</dbReference>
<dbReference type="Gene3D" id="1.10.150.310">
    <property type="entry name" value="Tex RuvX-like domain-like"/>
    <property type="match status" value="1"/>
</dbReference>